<accession>L1IXZ7</accession>
<dbReference type="AlphaFoldDB" id="L1IXZ7"/>
<evidence type="ECO:0000256" key="2">
    <source>
        <dbReference type="ARBA" id="ARBA00022614"/>
    </source>
</evidence>
<feature type="compositionally biased region" description="Basic and acidic residues" evidence="6">
    <location>
        <begin position="147"/>
        <end position="159"/>
    </location>
</feature>
<evidence type="ECO:0000256" key="3">
    <source>
        <dbReference type="ARBA" id="ARBA00022737"/>
    </source>
</evidence>
<keyword evidence="9" id="KW-1185">Reference proteome</keyword>
<dbReference type="STRING" id="905079.L1IXZ7"/>
<evidence type="ECO:0000256" key="6">
    <source>
        <dbReference type="SAM" id="MobiDB-lite"/>
    </source>
</evidence>
<evidence type="ECO:0000256" key="1">
    <source>
        <dbReference type="ARBA" id="ARBA00004138"/>
    </source>
</evidence>
<keyword evidence="5" id="KW-0966">Cell projection</keyword>
<keyword evidence="3" id="KW-0677">Repeat</keyword>
<dbReference type="InterPro" id="IPR003591">
    <property type="entry name" value="Leu-rich_rpt_typical-subtyp"/>
</dbReference>
<comment type="subcellular location">
    <subcellularLocation>
        <location evidence="1">Cell projection</location>
        <location evidence="1">Cilium</location>
    </subcellularLocation>
</comment>
<gene>
    <name evidence="7" type="ORF">GUITHDRAFT_112976</name>
</gene>
<dbReference type="InterPro" id="IPR032675">
    <property type="entry name" value="LRR_dom_sf"/>
</dbReference>
<dbReference type="Proteomes" id="UP000011087">
    <property type="component" value="Unassembled WGS sequence"/>
</dbReference>
<proteinExistence type="predicted"/>
<organism evidence="7">
    <name type="scientific">Guillardia theta (strain CCMP2712)</name>
    <name type="common">Cryptophyte</name>
    <dbReference type="NCBI Taxonomy" id="905079"/>
    <lineage>
        <taxon>Eukaryota</taxon>
        <taxon>Cryptophyceae</taxon>
        <taxon>Pyrenomonadales</taxon>
        <taxon>Geminigeraceae</taxon>
        <taxon>Guillardia</taxon>
    </lineage>
</organism>
<dbReference type="GeneID" id="17297610"/>
<evidence type="ECO:0000313" key="9">
    <source>
        <dbReference type="Proteomes" id="UP000011087"/>
    </source>
</evidence>
<dbReference type="Pfam" id="PF13516">
    <property type="entry name" value="LRR_6"/>
    <property type="match status" value="1"/>
</dbReference>
<sequence length="291" mass="32108">MQVLRVLNLSGNRIEGVGRHYSDARKQIGLFRCESIDLSSNQLQDWPTFLSNLPKLHSLVLSANPLGTPSEGGLAKFTSLTELGLGAGLTSEAVLSCLRSCPALESLTLENNGIGRAEWMESPAKSATPCLLGGDDVDPAHRSTGAEAKDRDLTRSADRPEPVDPNIVLSWKAIGSMYWVKTLNLSRNQLNCVPKLFSRFTNLESLNLSNNVINRVPELELPALKKIDLSHNLISDVNFTLKKLDGIDKHFHGIQDLNISWNKLVSLPRFEMQDEGSCSQTFRFELALAQD</sequence>
<reference evidence="9" key="2">
    <citation type="submission" date="2012-11" db="EMBL/GenBank/DDBJ databases">
        <authorList>
            <person name="Kuo A."/>
            <person name="Curtis B.A."/>
            <person name="Tanifuji G."/>
            <person name="Burki F."/>
            <person name="Gruber A."/>
            <person name="Irimia M."/>
            <person name="Maruyama S."/>
            <person name="Arias M.C."/>
            <person name="Ball S.G."/>
            <person name="Gile G.H."/>
            <person name="Hirakawa Y."/>
            <person name="Hopkins J.F."/>
            <person name="Rensing S.A."/>
            <person name="Schmutz J."/>
            <person name="Symeonidi A."/>
            <person name="Elias M."/>
            <person name="Eveleigh R.J."/>
            <person name="Herman E.K."/>
            <person name="Klute M.J."/>
            <person name="Nakayama T."/>
            <person name="Obornik M."/>
            <person name="Reyes-Prieto A."/>
            <person name="Armbrust E.V."/>
            <person name="Aves S.J."/>
            <person name="Beiko R.G."/>
            <person name="Coutinho P."/>
            <person name="Dacks J.B."/>
            <person name="Durnford D.G."/>
            <person name="Fast N.M."/>
            <person name="Green B.R."/>
            <person name="Grisdale C."/>
            <person name="Hempe F."/>
            <person name="Henrissat B."/>
            <person name="Hoppner M.P."/>
            <person name="Ishida K.-I."/>
            <person name="Kim E."/>
            <person name="Koreny L."/>
            <person name="Kroth P.G."/>
            <person name="Liu Y."/>
            <person name="Malik S.-B."/>
            <person name="Maier U.G."/>
            <person name="McRose D."/>
            <person name="Mock T."/>
            <person name="Neilson J.A."/>
            <person name="Onodera N.T."/>
            <person name="Poole A.M."/>
            <person name="Pritham E.J."/>
            <person name="Richards T.A."/>
            <person name="Rocap G."/>
            <person name="Roy S.W."/>
            <person name="Sarai C."/>
            <person name="Schaack S."/>
            <person name="Shirato S."/>
            <person name="Slamovits C.H."/>
            <person name="Spencer D.F."/>
            <person name="Suzuki S."/>
            <person name="Worden A.Z."/>
            <person name="Zauner S."/>
            <person name="Barry K."/>
            <person name="Bell C."/>
            <person name="Bharti A.K."/>
            <person name="Crow J.A."/>
            <person name="Grimwood J."/>
            <person name="Kramer R."/>
            <person name="Lindquist E."/>
            <person name="Lucas S."/>
            <person name="Salamov A."/>
            <person name="McFadden G.I."/>
            <person name="Lane C.E."/>
            <person name="Keeling P.J."/>
            <person name="Gray M.W."/>
            <person name="Grigoriev I.V."/>
            <person name="Archibald J.M."/>
        </authorList>
    </citation>
    <scope>NUCLEOTIDE SEQUENCE</scope>
    <source>
        <strain evidence="9">CCMP2712</strain>
    </source>
</reference>
<evidence type="ECO:0000256" key="5">
    <source>
        <dbReference type="ARBA" id="ARBA00023273"/>
    </source>
</evidence>
<reference evidence="7 9" key="1">
    <citation type="journal article" date="2012" name="Nature">
        <title>Algal genomes reveal evolutionary mosaicism and the fate of nucleomorphs.</title>
        <authorList>
            <consortium name="DOE Joint Genome Institute"/>
            <person name="Curtis B.A."/>
            <person name="Tanifuji G."/>
            <person name="Burki F."/>
            <person name="Gruber A."/>
            <person name="Irimia M."/>
            <person name="Maruyama S."/>
            <person name="Arias M.C."/>
            <person name="Ball S.G."/>
            <person name="Gile G.H."/>
            <person name="Hirakawa Y."/>
            <person name="Hopkins J.F."/>
            <person name="Kuo A."/>
            <person name="Rensing S.A."/>
            <person name="Schmutz J."/>
            <person name="Symeonidi A."/>
            <person name="Elias M."/>
            <person name="Eveleigh R.J."/>
            <person name="Herman E.K."/>
            <person name="Klute M.J."/>
            <person name="Nakayama T."/>
            <person name="Obornik M."/>
            <person name="Reyes-Prieto A."/>
            <person name="Armbrust E.V."/>
            <person name="Aves S.J."/>
            <person name="Beiko R.G."/>
            <person name="Coutinho P."/>
            <person name="Dacks J.B."/>
            <person name="Durnford D.G."/>
            <person name="Fast N.M."/>
            <person name="Green B.R."/>
            <person name="Grisdale C.J."/>
            <person name="Hempel F."/>
            <person name="Henrissat B."/>
            <person name="Hoppner M.P."/>
            <person name="Ishida K."/>
            <person name="Kim E."/>
            <person name="Koreny L."/>
            <person name="Kroth P.G."/>
            <person name="Liu Y."/>
            <person name="Malik S.B."/>
            <person name="Maier U.G."/>
            <person name="McRose D."/>
            <person name="Mock T."/>
            <person name="Neilson J.A."/>
            <person name="Onodera N.T."/>
            <person name="Poole A.M."/>
            <person name="Pritham E.J."/>
            <person name="Richards T.A."/>
            <person name="Rocap G."/>
            <person name="Roy S.W."/>
            <person name="Sarai C."/>
            <person name="Schaack S."/>
            <person name="Shirato S."/>
            <person name="Slamovits C.H."/>
            <person name="Spencer D.F."/>
            <person name="Suzuki S."/>
            <person name="Worden A.Z."/>
            <person name="Zauner S."/>
            <person name="Barry K."/>
            <person name="Bell C."/>
            <person name="Bharti A.K."/>
            <person name="Crow J.A."/>
            <person name="Grimwood J."/>
            <person name="Kramer R."/>
            <person name="Lindquist E."/>
            <person name="Lucas S."/>
            <person name="Salamov A."/>
            <person name="McFadden G.I."/>
            <person name="Lane C.E."/>
            <person name="Keeling P.J."/>
            <person name="Gray M.W."/>
            <person name="Grigoriev I.V."/>
            <person name="Archibald J.M."/>
        </authorList>
    </citation>
    <scope>NUCLEOTIDE SEQUENCE</scope>
    <source>
        <strain evidence="7 9">CCMP2712</strain>
    </source>
</reference>
<dbReference type="PROSITE" id="PS51450">
    <property type="entry name" value="LRR"/>
    <property type="match status" value="1"/>
</dbReference>
<dbReference type="KEGG" id="gtt:GUITHDRAFT_112976"/>
<dbReference type="EMBL" id="JH993027">
    <property type="protein sequence ID" value="EKX40972.1"/>
    <property type="molecule type" value="Genomic_DNA"/>
</dbReference>
<reference evidence="8" key="3">
    <citation type="submission" date="2016-03" db="UniProtKB">
        <authorList>
            <consortium name="EnsemblProtists"/>
        </authorList>
    </citation>
    <scope>IDENTIFICATION</scope>
</reference>
<dbReference type="RefSeq" id="XP_005827952.1">
    <property type="nucleotide sequence ID" value="XM_005827895.1"/>
</dbReference>
<keyword evidence="2" id="KW-0433">Leucine-rich repeat</keyword>
<dbReference type="SUPFAM" id="SSF52058">
    <property type="entry name" value="L domain-like"/>
    <property type="match status" value="1"/>
</dbReference>
<evidence type="ECO:0000256" key="4">
    <source>
        <dbReference type="ARBA" id="ARBA00023069"/>
    </source>
</evidence>
<name>L1IXZ7_GUITC</name>
<protein>
    <submittedName>
        <fullName evidence="7 8">Uncharacterized protein</fullName>
    </submittedName>
</protein>
<evidence type="ECO:0000313" key="7">
    <source>
        <dbReference type="EMBL" id="EKX40972.1"/>
    </source>
</evidence>
<dbReference type="InterPro" id="IPR025875">
    <property type="entry name" value="Leu-rich_rpt_4"/>
</dbReference>
<dbReference type="Gene3D" id="3.80.10.10">
    <property type="entry name" value="Ribonuclease Inhibitor"/>
    <property type="match status" value="2"/>
</dbReference>
<feature type="region of interest" description="Disordered" evidence="6">
    <location>
        <begin position="135"/>
        <end position="159"/>
    </location>
</feature>
<dbReference type="InterPro" id="IPR050576">
    <property type="entry name" value="Cilia_flagella_integrity"/>
</dbReference>
<dbReference type="PANTHER" id="PTHR45973">
    <property type="entry name" value="PROTEIN PHOSPHATASE 1 REGULATORY SUBUNIT SDS22-RELATED"/>
    <property type="match status" value="1"/>
</dbReference>
<dbReference type="PaxDb" id="55529-EKX40972"/>
<dbReference type="OrthoDB" id="676979at2759"/>
<evidence type="ECO:0000313" key="8">
    <source>
        <dbReference type="EnsemblProtists" id="EKX40972"/>
    </source>
</evidence>
<dbReference type="EnsemblProtists" id="EKX40972">
    <property type="protein sequence ID" value="EKX40972"/>
    <property type="gene ID" value="GUITHDRAFT_112976"/>
</dbReference>
<dbReference type="SMART" id="SM00369">
    <property type="entry name" value="LRR_TYP"/>
    <property type="match status" value="5"/>
</dbReference>
<dbReference type="HOGENOM" id="CLU_957941_0_0_1"/>
<dbReference type="PANTHER" id="PTHR45973:SF9">
    <property type="entry name" value="LEUCINE-RICH REPEAT-CONTAINING PROTEIN 46"/>
    <property type="match status" value="1"/>
</dbReference>
<keyword evidence="4" id="KW-0969">Cilium</keyword>
<dbReference type="InterPro" id="IPR001611">
    <property type="entry name" value="Leu-rich_rpt"/>
</dbReference>
<dbReference type="Pfam" id="PF12799">
    <property type="entry name" value="LRR_4"/>
    <property type="match status" value="1"/>
</dbReference>